<evidence type="ECO:0000313" key="7">
    <source>
        <dbReference type="EMBL" id="RNB81883.1"/>
    </source>
</evidence>
<dbReference type="RefSeq" id="WP_122912708.1">
    <property type="nucleotide sequence ID" value="NZ_RHHT01000011.1"/>
</dbReference>
<evidence type="ECO:0000256" key="3">
    <source>
        <dbReference type="ARBA" id="ARBA00022729"/>
    </source>
</evidence>
<comment type="caution">
    <text evidence="7">The sequence shown here is derived from an EMBL/GenBank/DDBJ whole genome shotgun (WGS) entry which is preliminary data.</text>
</comment>
<evidence type="ECO:0000256" key="2">
    <source>
        <dbReference type="ARBA" id="ARBA00022448"/>
    </source>
</evidence>
<organism evidence="7 8">
    <name type="scientific">Brevibacillus panacihumi</name>
    <dbReference type="NCBI Taxonomy" id="497735"/>
    <lineage>
        <taxon>Bacteria</taxon>
        <taxon>Bacillati</taxon>
        <taxon>Bacillota</taxon>
        <taxon>Bacilli</taxon>
        <taxon>Bacillales</taxon>
        <taxon>Paenibacillaceae</taxon>
        <taxon>Brevibacillus</taxon>
    </lineage>
</organism>
<keyword evidence="3 5" id="KW-0732">Signal</keyword>
<dbReference type="InterPro" id="IPR028081">
    <property type="entry name" value="Leu-bd"/>
</dbReference>
<feature type="signal peptide" evidence="5">
    <location>
        <begin position="1"/>
        <end position="21"/>
    </location>
</feature>
<dbReference type="PRINTS" id="PR00337">
    <property type="entry name" value="LEUILEVALBP"/>
</dbReference>
<proteinExistence type="inferred from homology"/>
<dbReference type="InterPro" id="IPR051010">
    <property type="entry name" value="BCAA_transport"/>
</dbReference>
<dbReference type="PANTHER" id="PTHR30483">
    <property type="entry name" value="LEUCINE-SPECIFIC-BINDING PROTEIN"/>
    <property type="match status" value="1"/>
</dbReference>
<protein>
    <submittedName>
        <fullName evidence="7">ABC transporter substrate-binding protein</fullName>
    </submittedName>
</protein>
<feature type="domain" description="Leucine-binding protein" evidence="6">
    <location>
        <begin position="37"/>
        <end position="389"/>
    </location>
</feature>
<accession>A0A3M8D1V2</accession>
<dbReference type="GO" id="GO:0006865">
    <property type="term" value="P:amino acid transport"/>
    <property type="evidence" value="ECO:0007669"/>
    <property type="project" value="UniProtKB-KW"/>
</dbReference>
<dbReference type="Gene3D" id="3.40.50.2300">
    <property type="match status" value="2"/>
</dbReference>
<evidence type="ECO:0000256" key="5">
    <source>
        <dbReference type="SAM" id="SignalP"/>
    </source>
</evidence>
<keyword evidence="2" id="KW-0813">Transport</keyword>
<evidence type="ECO:0000313" key="8">
    <source>
        <dbReference type="Proteomes" id="UP000281915"/>
    </source>
</evidence>
<comment type="similarity">
    <text evidence="1">Belongs to the leucine-binding protein family.</text>
</comment>
<evidence type="ECO:0000259" key="6">
    <source>
        <dbReference type="Pfam" id="PF13458"/>
    </source>
</evidence>
<sequence length="395" mass="42251">MKLRKRLGIWLSLALVASLMGCGSSTVKTEGGAAGATYKIGVDLELTGGSSVWGVPQKNAIEMLVKEINEKGGINGVPIELVVYDNESSETQALIVAKKMVEQDQVLAIIGGGTTPTTMPIVPYVTQQQVPLVSVGSGDGITSPVNEREWIFKTPSNNQDIAKSIVSFLKQKGKTSVAFLSMNNAYGESGRQAFEALAKEEGIAIIAAEKFGAGDKDMKPQLTNIKAKNPDAIIVWAIPPSASIVNRNFWELKMDQMLIYSAGAGANAFIDLAGKEAAEGTYIASGKVWVADQLESSDPQQALLTKYVKDYESSFQTGVSPIDGMAYDAALLVTKAIEMSGEHVTRQSIRDNLEKIQGLVGATGIFNMSPNDHTGLKPEDVIILQVQNGKWVIAK</sequence>
<dbReference type="InterPro" id="IPR028082">
    <property type="entry name" value="Peripla_BP_I"/>
</dbReference>
<feature type="chain" id="PRO_5038731205" evidence="5">
    <location>
        <begin position="22"/>
        <end position="395"/>
    </location>
</feature>
<keyword evidence="4" id="KW-0029">Amino-acid transport</keyword>
<evidence type="ECO:0000256" key="4">
    <source>
        <dbReference type="ARBA" id="ARBA00022970"/>
    </source>
</evidence>
<evidence type="ECO:0000256" key="1">
    <source>
        <dbReference type="ARBA" id="ARBA00010062"/>
    </source>
</evidence>
<dbReference type="SUPFAM" id="SSF53822">
    <property type="entry name" value="Periplasmic binding protein-like I"/>
    <property type="match status" value="1"/>
</dbReference>
<dbReference type="InterPro" id="IPR000709">
    <property type="entry name" value="Leu_Ile_Val-bd"/>
</dbReference>
<dbReference type="PANTHER" id="PTHR30483:SF38">
    <property type="entry name" value="BLR7848 PROTEIN"/>
    <property type="match status" value="1"/>
</dbReference>
<name>A0A3M8D1V2_9BACL</name>
<reference evidence="7 8" key="1">
    <citation type="submission" date="2018-10" db="EMBL/GenBank/DDBJ databases">
        <title>Phylogenomics of Brevibacillus.</title>
        <authorList>
            <person name="Dunlap C."/>
        </authorList>
    </citation>
    <scope>NUCLEOTIDE SEQUENCE [LARGE SCALE GENOMIC DNA]</scope>
    <source>
        <strain evidence="7 8">JCM 15085</strain>
    </source>
</reference>
<dbReference type="CDD" id="cd06333">
    <property type="entry name" value="PBP1_ABC_RPA1789-like"/>
    <property type="match status" value="1"/>
</dbReference>
<dbReference type="EMBL" id="RHHT01000011">
    <property type="protein sequence ID" value="RNB81883.1"/>
    <property type="molecule type" value="Genomic_DNA"/>
</dbReference>
<dbReference type="Proteomes" id="UP000281915">
    <property type="component" value="Unassembled WGS sequence"/>
</dbReference>
<dbReference type="PROSITE" id="PS51257">
    <property type="entry name" value="PROKAR_LIPOPROTEIN"/>
    <property type="match status" value="1"/>
</dbReference>
<dbReference type="AlphaFoldDB" id="A0A3M8D1V2"/>
<gene>
    <name evidence="7" type="ORF">EDM58_07085</name>
</gene>
<dbReference type="Pfam" id="PF13458">
    <property type="entry name" value="Peripla_BP_6"/>
    <property type="match status" value="1"/>
</dbReference>